<dbReference type="SMART" id="SM00065">
    <property type="entry name" value="GAF"/>
    <property type="match status" value="1"/>
</dbReference>
<keyword evidence="3" id="KW-1133">Transmembrane helix</keyword>
<dbReference type="InterPro" id="IPR043128">
    <property type="entry name" value="Rev_trsase/Diguanyl_cyclase"/>
</dbReference>
<dbReference type="STRING" id="1219058.AOA14_02195"/>
<feature type="domain" description="GGDEF" evidence="5">
    <location>
        <begin position="463"/>
        <end position="596"/>
    </location>
</feature>
<comment type="catalytic activity">
    <reaction evidence="2">
        <text>2 GTP = 3',3'-c-di-GMP + 2 diphosphate</text>
        <dbReference type="Rhea" id="RHEA:24898"/>
        <dbReference type="ChEBI" id="CHEBI:33019"/>
        <dbReference type="ChEBI" id="CHEBI:37565"/>
        <dbReference type="ChEBI" id="CHEBI:58805"/>
        <dbReference type="EC" id="2.7.7.65"/>
    </reaction>
</comment>
<dbReference type="PANTHER" id="PTHR45138:SF9">
    <property type="entry name" value="DIGUANYLATE CYCLASE DGCM-RELATED"/>
    <property type="match status" value="1"/>
</dbReference>
<evidence type="ECO:0000313" key="6">
    <source>
        <dbReference type="EMBL" id="AMU93412.1"/>
    </source>
</evidence>
<evidence type="ECO:0000259" key="5">
    <source>
        <dbReference type="PROSITE" id="PS50887"/>
    </source>
</evidence>
<dbReference type="PROSITE" id="PS50887">
    <property type="entry name" value="GGDEF"/>
    <property type="match status" value="1"/>
</dbReference>
<dbReference type="CDD" id="cd01949">
    <property type="entry name" value="GGDEF"/>
    <property type="match status" value="1"/>
</dbReference>
<dbReference type="EMBL" id="CP013342">
    <property type="protein sequence ID" value="AMU93412.1"/>
    <property type="molecule type" value="Genomic_DNA"/>
</dbReference>
<dbReference type="KEGG" id="ster:AOA14_02195"/>
<dbReference type="GO" id="GO:0052621">
    <property type="term" value="F:diguanylate cyclase activity"/>
    <property type="evidence" value="ECO:0007669"/>
    <property type="project" value="UniProtKB-EC"/>
</dbReference>
<dbReference type="Gene3D" id="6.10.340.10">
    <property type="match status" value="1"/>
</dbReference>
<dbReference type="InterPro" id="IPR029787">
    <property type="entry name" value="Nucleotide_cyclase"/>
</dbReference>
<gene>
    <name evidence="6" type="ORF">AOA14_02195</name>
</gene>
<feature type="domain" description="HAMP" evidence="4">
    <location>
        <begin position="207"/>
        <end position="260"/>
    </location>
</feature>
<dbReference type="SMART" id="SM00304">
    <property type="entry name" value="HAMP"/>
    <property type="match status" value="1"/>
</dbReference>
<dbReference type="RefSeq" id="WP_062900595.1">
    <property type="nucleotide sequence ID" value="NZ_CP013342.1"/>
</dbReference>
<dbReference type="SUPFAM" id="SSF55073">
    <property type="entry name" value="Nucleotide cyclase"/>
    <property type="match status" value="1"/>
</dbReference>
<dbReference type="GO" id="GO:0043709">
    <property type="term" value="P:cell adhesion involved in single-species biofilm formation"/>
    <property type="evidence" value="ECO:0007669"/>
    <property type="project" value="TreeGrafter"/>
</dbReference>
<reference evidence="6 7" key="2">
    <citation type="journal article" date="2016" name="Genome Announc.">
        <title>Complete Genome Sequence of Sphingopyxis terrae Strain 203-1 (NBRC 111660), a Polyethylene Glycol Degrader.</title>
        <authorList>
            <person name="Ohtsubo Y."/>
            <person name="Nonoyama S."/>
            <person name="Nagata Y."/>
            <person name="Numata M."/>
            <person name="Tsuchikane K."/>
            <person name="Hosoyama A."/>
            <person name="Yamazoe A."/>
            <person name="Tsuda M."/>
            <person name="Fujita N."/>
            <person name="Kawai F."/>
        </authorList>
    </citation>
    <scope>NUCLEOTIDE SEQUENCE [LARGE SCALE GENOMIC DNA]</scope>
    <source>
        <strain evidence="6 7">203-1</strain>
    </source>
</reference>
<keyword evidence="3" id="KW-0812">Transmembrane</keyword>
<sequence length="603" mass="66226">MRLATITNWAYAATVVLTIASSTTMLLASNATDRERAAVEQRYRLDQATATLEEDVFLLSDRARQYVNTGDPTYLVGYRSEEAALKSVEERISHIGDAGASTGEIEALADAVRLADLLHDEQHAAVASHEGGDEAKARQLLFGAEYERQLDRAELELKRFRDRLDARVQSQVNSATEVARLWKGISEITLALTALLVLCVLYFVFKQRVLHPVVKLSDVVNRLAAQDFAAEPPAFDQVDEIGDMAQAIRIFRENGLERQRLESERDADRAMRDLLSRMTQRLQGCDTMDDLKDVVQRFVPEITPGLAGRLYLLDRQRNMVVEACGWQNAGHSRAEFSALACWALRRGLPHRPAGDNVDVPCDHVDRSDAAAPIDTLCLPLTAQRETLGLLYFEAPAGNPGALSGPEIYLDMLAENIGLAIANLQLRETLRELALADPLTGLSNRRQLDQLLGIQIAQAERLGQDLGCLMIDVDHFKRFNDVHGHDAGDTVLREVGKVLAGVKRDAGLAFRYGGEEFMLLLPGLSVEGATERAEEIRTRVAALALGSEAGNMGPVTVSIGVAITPLHCPPDRLVRTADAALLRAKAMGRDRVEVAQQRDSFAAV</sequence>
<evidence type="ECO:0000313" key="7">
    <source>
        <dbReference type="Proteomes" id="UP000076234"/>
    </source>
</evidence>
<evidence type="ECO:0000256" key="1">
    <source>
        <dbReference type="ARBA" id="ARBA00012528"/>
    </source>
</evidence>
<feature type="transmembrane region" description="Helical" evidence="3">
    <location>
        <begin position="188"/>
        <end position="205"/>
    </location>
</feature>
<organism evidence="6 7">
    <name type="scientific">Sphingopyxis terrae subsp. terrae NBRC 15098</name>
    <dbReference type="NCBI Taxonomy" id="1219058"/>
    <lineage>
        <taxon>Bacteria</taxon>
        <taxon>Pseudomonadati</taxon>
        <taxon>Pseudomonadota</taxon>
        <taxon>Alphaproteobacteria</taxon>
        <taxon>Sphingomonadales</taxon>
        <taxon>Sphingomonadaceae</taxon>
        <taxon>Sphingopyxis</taxon>
    </lineage>
</organism>
<dbReference type="SUPFAM" id="SSF158472">
    <property type="entry name" value="HAMP domain-like"/>
    <property type="match status" value="1"/>
</dbReference>
<name>A0A142VUM2_9SPHN</name>
<evidence type="ECO:0000256" key="2">
    <source>
        <dbReference type="ARBA" id="ARBA00034247"/>
    </source>
</evidence>
<dbReference type="Gene3D" id="3.30.450.40">
    <property type="match status" value="1"/>
</dbReference>
<dbReference type="PROSITE" id="PS50885">
    <property type="entry name" value="HAMP"/>
    <property type="match status" value="1"/>
</dbReference>
<dbReference type="GO" id="GO:0005886">
    <property type="term" value="C:plasma membrane"/>
    <property type="evidence" value="ECO:0007669"/>
    <property type="project" value="TreeGrafter"/>
</dbReference>
<dbReference type="Pfam" id="PF00672">
    <property type="entry name" value="HAMP"/>
    <property type="match status" value="1"/>
</dbReference>
<feature type="transmembrane region" description="Helical" evidence="3">
    <location>
        <begin position="6"/>
        <end position="28"/>
    </location>
</feature>
<dbReference type="InterPro" id="IPR003018">
    <property type="entry name" value="GAF"/>
</dbReference>
<evidence type="ECO:0000256" key="3">
    <source>
        <dbReference type="SAM" id="Phobius"/>
    </source>
</evidence>
<dbReference type="AlphaFoldDB" id="A0A142VUM2"/>
<reference evidence="7" key="1">
    <citation type="submission" date="2015-11" db="EMBL/GenBank/DDBJ databases">
        <title>Complete genome sequence of a polyethylene glycol-degrading strain Sphingopyxis terrae strain 203-1 (NBRC 15098).</title>
        <authorList>
            <person name="Yoshiyuki O."/>
            <person name="Shouta N."/>
            <person name="Nagata Y."/>
            <person name="Numata M."/>
            <person name="Tsuchikane K."/>
            <person name="Hosoyama A."/>
            <person name="Yamazoe A."/>
            <person name="Tsuda M."/>
            <person name="Fujita N."/>
            <person name="Kawai F."/>
        </authorList>
    </citation>
    <scope>NUCLEOTIDE SEQUENCE [LARGE SCALE GENOMIC DNA]</scope>
    <source>
        <strain evidence="7">203-1</strain>
    </source>
</reference>
<accession>A0A142VUM2</accession>
<protein>
    <recommendedName>
        <fullName evidence="1">diguanylate cyclase</fullName>
        <ecNumber evidence="1">2.7.7.65</ecNumber>
    </recommendedName>
</protein>
<dbReference type="InterPro" id="IPR029016">
    <property type="entry name" value="GAF-like_dom_sf"/>
</dbReference>
<dbReference type="GO" id="GO:1902201">
    <property type="term" value="P:negative regulation of bacterial-type flagellum-dependent cell motility"/>
    <property type="evidence" value="ECO:0007669"/>
    <property type="project" value="TreeGrafter"/>
</dbReference>
<dbReference type="GO" id="GO:0007165">
    <property type="term" value="P:signal transduction"/>
    <property type="evidence" value="ECO:0007669"/>
    <property type="project" value="InterPro"/>
</dbReference>
<dbReference type="NCBIfam" id="TIGR00254">
    <property type="entry name" value="GGDEF"/>
    <property type="match status" value="1"/>
</dbReference>
<dbReference type="SMART" id="SM00267">
    <property type="entry name" value="GGDEF"/>
    <property type="match status" value="1"/>
</dbReference>
<dbReference type="InterPro" id="IPR000160">
    <property type="entry name" value="GGDEF_dom"/>
</dbReference>
<dbReference type="InterPro" id="IPR003660">
    <property type="entry name" value="HAMP_dom"/>
</dbReference>
<dbReference type="PANTHER" id="PTHR45138">
    <property type="entry name" value="REGULATORY COMPONENTS OF SENSORY TRANSDUCTION SYSTEM"/>
    <property type="match status" value="1"/>
</dbReference>
<dbReference type="InterPro" id="IPR050469">
    <property type="entry name" value="Diguanylate_Cyclase"/>
</dbReference>
<keyword evidence="3" id="KW-0472">Membrane</keyword>
<dbReference type="EC" id="2.7.7.65" evidence="1"/>
<dbReference type="Proteomes" id="UP000076234">
    <property type="component" value="Chromosome"/>
</dbReference>
<evidence type="ECO:0000259" key="4">
    <source>
        <dbReference type="PROSITE" id="PS50885"/>
    </source>
</evidence>
<dbReference type="FunFam" id="3.30.70.270:FF:000001">
    <property type="entry name" value="Diguanylate cyclase domain protein"/>
    <property type="match status" value="1"/>
</dbReference>
<dbReference type="Pfam" id="PF00990">
    <property type="entry name" value="GGDEF"/>
    <property type="match status" value="1"/>
</dbReference>
<dbReference type="SUPFAM" id="SSF55781">
    <property type="entry name" value="GAF domain-like"/>
    <property type="match status" value="1"/>
</dbReference>
<dbReference type="Gene3D" id="3.30.70.270">
    <property type="match status" value="1"/>
</dbReference>
<proteinExistence type="predicted"/>